<comment type="subcellular location">
    <subcellularLocation>
        <location evidence="1">Nucleus</location>
    </subcellularLocation>
</comment>
<keyword evidence="4" id="KW-0520">NAD</keyword>
<dbReference type="GO" id="GO:0060335">
    <property type="term" value="P:positive regulation of type II interferon-mediated signaling pathway"/>
    <property type="evidence" value="ECO:0007669"/>
    <property type="project" value="TreeGrafter"/>
</dbReference>
<name>A0A8S4AGS7_9TELE</name>
<evidence type="ECO:0000256" key="5">
    <source>
        <dbReference type="ARBA" id="ARBA00023242"/>
    </source>
</evidence>
<dbReference type="Pfam" id="PF01661">
    <property type="entry name" value="Macro"/>
    <property type="match status" value="2"/>
</dbReference>
<dbReference type="PANTHER" id="PTHR14453:SF70">
    <property type="entry name" value="PROTEIN MONO-ADP-RIBOSYLTRANSFERASE PARP9"/>
    <property type="match status" value="1"/>
</dbReference>
<dbReference type="AlphaFoldDB" id="A0A8S4AGS7"/>
<keyword evidence="2" id="KW-0328">Glycosyltransferase</keyword>
<comment type="caution">
    <text evidence="9">The sequence shown here is derived from an EMBL/GenBank/DDBJ whole genome shotgun (WGS) entry which is preliminary data.</text>
</comment>
<dbReference type="EMBL" id="CAJRST010001113">
    <property type="protein sequence ID" value="CAG5865928.1"/>
    <property type="molecule type" value="Genomic_DNA"/>
</dbReference>
<dbReference type="Gene3D" id="3.40.220.10">
    <property type="entry name" value="Leucine Aminopeptidase, subunit E, domain 1"/>
    <property type="match status" value="2"/>
</dbReference>
<comment type="similarity">
    <text evidence="6">Belongs to the ARTD/PARP family.</text>
</comment>
<reference evidence="9" key="1">
    <citation type="submission" date="2021-05" db="EMBL/GenBank/DDBJ databases">
        <authorList>
            <person name="Tigano A."/>
        </authorList>
    </citation>
    <scope>NUCLEOTIDE SEQUENCE</scope>
</reference>
<evidence type="ECO:0000256" key="3">
    <source>
        <dbReference type="ARBA" id="ARBA00022679"/>
    </source>
</evidence>
<dbReference type="GO" id="GO:0003714">
    <property type="term" value="F:transcription corepressor activity"/>
    <property type="evidence" value="ECO:0007669"/>
    <property type="project" value="TreeGrafter"/>
</dbReference>
<dbReference type="PROSITE" id="PS51154">
    <property type="entry name" value="MACRO"/>
    <property type="match status" value="2"/>
</dbReference>
<feature type="domain" description="PARP catalytic" evidence="7">
    <location>
        <begin position="588"/>
        <end position="771"/>
    </location>
</feature>
<feature type="domain" description="Macro" evidence="8">
    <location>
        <begin position="272"/>
        <end position="450"/>
    </location>
</feature>
<dbReference type="SUPFAM" id="SSF56399">
    <property type="entry name" value="ADP-ribosylation"/>
    <property type="match status" value="1"/>
</dbReference>
<dbReference type="GO" id="GO:0010629">
    <property type="term" value="P:negative regulation of gene expression"/>
    <property type="evidence" value="ECO:0007669"/>
    <property type="project" value="TreeGrafter"/>
</dbReference>
<proteinExistence type="inferred from homology"/>
<dbReference type="CDD" id="cd02907">
    <property type="entry name" value="Macro_Af1521_BAL-like"/>
    <property type="match status" value="1"/>
</dbReference>
<evidence type="ECO:0000256" key="6">
    <source>
        <dbReference type="ARBA" id="ARBA00024347"/>
    </source>
</evidence>
<dbReference type="OrthoDB" id="6133115at2759"/>
<sequence length="771" mass="85601">MESKLDIPLQRSSLPIVKKYAQPLSDILNTKFDCVATFHGVDFEQDRGIVKHRGPAAAPEKRVSVTLHAGVKVSVWKADLTNFQVDAVVNAANSGLQHHGGLAQALSAAGGLTVQTESDYYVKRFGPLQTGEAVVLDAGNLPCKKIIHVVGPELSQNPSKSEVSYAEPLLKKAICSILDRVKECKLSTVAIPAISSGLFHFPLPLCAKTIVSTVRSFYENISHKYLPKEIFLVNNDEPTVKEIEKAFYHIMAPDRPRPFSPTMALTTTAVPRSSSPIIRMGNVHVTLKKDSIEEQETDVIVNTASPESDLSSGQISSAILKKAGYELQNEIKWARKKGYVVPTKAYNLNCKEVYHTFCVNRTQQNAQKILLDSLKECLYRADASQYKSIAFPAIGTGNLGFSKAEVAKMMLDVVLDFSQYHQSSMTVHIIIFPSDHQTFQAFEKEMRSYQPNISSLSLAPEVILSCFFLPTAAAVDRMDTSRTSAPHISLLSQSGESAAEAERWLTGLFTSTHFDICNNLILHFGEKEHQQLARLTQTGVAIEEFFTQGHACITIKGHSQEEAANAVLQVEAMLCSIQKELISEREKEMSVLLDTKVSSERLTLYHSSLEFYDQKPAFQRAQLSILKVEKVQNLALEMLFKLKKQQLQCLSSQTMFQRVPAQFCEMISRIGFQKECAPPEEPAYGEGIYFTSTVKKARELWRLKNEEYLYFVQAEVLKGKSSPGQRGLILPPPVGSDPGIIHDSVTGGHDISVIFSGYQALPTYIITCKRV</sequence>
<dbReference type="InterPro" id="IPR052056">
    <property type="entry name" value="Mono-ARTD/PARP"/>
</dbReference>
<dbReference type="SMART" id="SM00506">
    <property type="entry name" value="A1pp"/>
    <property type="match status" value="2"/>
</dbReference>
<keyword evidence="10" id="KW-1185">Reference proteome</keyword>
<evidence type="ECO:0000256" key="1">
    <source>
        <dbReference type="ARBA" id="ARBA00004123"/>
    </source>
</evidence>
<keyword evidence="3" id="KW-0808">Transferase</keyword>
<evidence type="ECO:0000256" key="4">
    <source>
        <dbReference type="ARBA" id="ARBA00023027"/>
    </source>
</evidence>
<gene>
    <name evidence="9" type="ORF">MMEN_LOCUS2569</name>
</gene>
<evidence type="ECO:0000259" key="8">
    <source>
        <dbReference type="PROSITE" id="PS51154"/>
    </source>
</evidence>
<evidence type="ECO:0000259" key="7">
    <source>
        <dbReference type="PROSITE" id="PS51059"/>
    </source>
</evidence>
<dbReference type="GO" id="GO:0070212">
    <property type="term" value="P:protein poly-ADP-ribosylation"/>
    <property type="evidence" value="ECO:0007669"/>
    <property type="project" value="TreeGrafter"/>
</dbReference>
<feature type="domain" description="Macro" evidence="8">
    <location>
        <begin position="60"/>
        <end position="251"/>
    </location>
</feature>
<accession>A0A8S4AGS7</accession>
<dbReference type="GO" id="GO:0005737">
    <property type="term" value="C:cytoplasm"/>
    <property type="evidence" value="ECO:0007669"/>
    <property type="project" value="TreeGrafter"/>
</dbReference>
<dbReference type="PANTHER" id="PTHR14453">
    <property type="entry name" value="PARP/ZINC FINGER CCCH TYPE DOMAIN CONTAINING PROTEIN"/>
    <property type="match status" value="1"/>
</dbReference>
<dbReference type="GO" id="GO:0003950">
    <property type="term" value="F:NAD+ poly-ADP-ribosyltransferase activity"/>
    <property type="evidence" value="ECO:0007669"/>
    <property type="project" value="InterPro"/>
</dbReference>
<evidence type="ECO:0000256" key="2">
    <source>
        <dbReference type="ARBA" id="ARBA00022676"/>
    </source>
</evidence>
<dbReference type="Proteomes" id="UP000677803">
    <property type="component" value="Unassembled WGS sequence"/>
</dbReference>
<keyword evidence="5" id="KW-0539">Nucleus</keyword>
<dbReference type="GO" id="GO:0005634">
    <property type="term" value="C:nucleus"/>
    <property type="evidence" value="ECO:0007669"/>
    <property type="project" value="UniProtKB-SubCell"/>
</dbReference>
<dbReference type="InterPro" id="IPR002589">
    <property type="entry name" value="Macro_dom"/>
</dbReference>
<dbReference type="GO" id="GO:1990404">
    <property type="term" value="F:NAD+-protein mono-ADP-ribosyltransferase activity"/>
    <property type="evidence" value="ECO:0007669"/>
    <property type="project" value="TreeGrafter"/>
</dbReference>
<dbReference type="InterPro" id="IPR043472">
    <property type="entry name" value="Macro_dom-like"/>
</dbReference>
<dbReference type="GO" id="GO:0044389">
    <property type="term" value="F:ubiquitin-like protein ligase binding"/>
    <property type="evidence" value="ECO:0007669"/>
    <property type="project" value="TreeGrafter"/>
</dbReference>
<protein>
    <submittedName>
        <fullName evidence="9">(Atlantic silverside) hypothetical protein</fullName>
    </submittedName>
</protein>
<dbReference type="PROSITE" id="PS51059">
    <property type="entry name" value="PARP_CATALYTIC"/>
    <property type="match status" value="1"/>
</dbReference>
<organism evidence="9 10">
    <name type="scientific">Menidia menidia</name>
    <name type="common">Atlantic silverside</name>
    <dbReference type="NCBI Taxonomy" id="238744"/>
    <lineage>
        <taxon>Eukaryota</taxon>
        <taxon>Metazoa</taxon>
        <taxon>Chordata</taxon>
        <taxon>Craniata</taxon>
        <taxon>Vertebrata</taxon>
        <taxon>Euteleostomi</taxon>
        <taxon>Actinopterygii</taxon>
        <taxon>Neopterygii</taxon>
        <taxon>Teleostei</taxon>
        <taxon>Neoteleostei</taxon>
        <taxon>Acanthomorphata</taxon>
        <taxon>Ovalentaria</taxon>
        <taxon>Atherinomorphae</taxon>
        <taxon>Atheriniformes</taxon>
        <taxon>Atherinopsidae</taxon>
        <taxon>Menidiinae</taxon>
        <taxon>Menidia</taxon>
    </lineage>
</organism>
<evidence type="ECO:0000313" key="10">
    <source>
        <dbReference type="Proteomes" id="UP000677803"/>
    </source>
</evidence>
<evidence type="ECO:0000313" key="9">
    <source>
        <dbReference type="EMBL" id="CAG5865928.1"/>
    </source>
</evidence>
<dbReference type="InterPro" id="IPR012317">
    <property type="entry name" value="Poly(ADP-ribose)pol_cat_dom"/>
</dbReference>
<dbReference type="Gene3D" id="3.90.228.10">
    <property type="match status" value="1"/>
</dbReference>
<dbReference type="SUPFAM" id="SSF52949">
    <property type="entry name" value="Macro domain-like"/>
    <property type="match status" value="2"/>
</dbReference>